<dbReference type="InterPro" id="IPR036866">
    <property type="entry name" value="RibonucZ/Hydroxyglut_hydro"/>
</dbReference>
<proteinExistence type="predicted"/>
<dbReference type="InterPro" id="IPR001279">
    <property type="entry name" value="Metallo-B-lactamas"/>
</dbReference>
<dbReference type="RefSeq" id="WP_379952005.1">
    <property type="nucleotide sequence ID" value="NZ_JBHMAF010000196.1"/>
</dbReference>
<evidence type="ECO:0000259" key="1">
    <source>
        <dbReference type="SMART" id="SM00849"/>
    </source>
</evidence>
<comment type="caution">
    <text evidence="2">The sequence shown here is derived from an EMBL/GenBank/DDBJ whole genome shotgun (WGS) entry which is preliminary data.</text>
</comment>
<dbReference type="Gene3D" id="3.60.15.10">
    <property type="entry name" value="Ribonuclease Z/Hydroxyacylglutathione hydrolase-like"/>
    <property type="match status" value="1"/>
</dbReference>
<dbReference type="EMBL" id="JBHMAF010000196">
    <property type="protein sequence ID" value="MFB9761946.1"/>
    <property type="molecule type" value="Genomic_DNA"/>
</dbReference>
<accession>A0ABV5WPE4</accession>
<organism evidence="2 3">
    <name type="scientific">Ectobacillus funiculus</name>
    <dbReference type="NCBI Taxonomy" id="137993"/>
    <lineage>
        <taxon>Bacteria</taxon>
        <taxon>Bacillati</taxon>
        <taxon>Bacillota</taxon>
        <taxon>Bacilli</taxon>
        <taxon>Bacillales</taxon>
        <taxon>Bacillaceae</taxon>
        <taxon>Ectobacillus</taxon>
    </lineage>
</organism>
<keyword evidence="3" id="KW-1185">Reference proteome</keyword>
<dbReference type="PANTHER" id="PTHR23131">
    <property type="entry name" value="ENDORIBONUCLEASE LACTB2"/>
    <property type="match status" value="1"/>
</dbReference>
<dbReference type="Pfam" id="PF00753">
    <property type="entry name" value="Lactamase_B"/>
    <property type="match status" value="1"/>
</dbReference>
<dbReference type="SMART" id="SM00849">
    <property type="entry name" value="Lactamase_B"/>
    <property type="match status" value="1"/>
</dbReference>
<gene>
    <name evidence="2" type="ORF">ACFFMS_27345</name>
</gene>
<name>A0ABV5WPE4_9BACI</name>
<reference evidence="2 3" key="1">
    <citation type="submission" date="2024-09" db="EMBL/GenBank/DDBJ databases">
        <authorList>
            <person name="Sun Q."/>
            <person name="Mori K."/>
        </authorList>
    </citation>
    <scope>NUCLEOTIDE SEQUENCE [LARGE SCALE GENOMIC DNA]</scope>
    <source>
        <strain evidence="2 3">JCM 11201</strain>
    </source>
</reference>
<evidence type="ECO:0000313" key="3">
    <source>
        <dbReference type="Proteomes" id="UP001589609"/>
    </source>
</evidence>
<evidence type="ECO:0000313" key="2">
    <source>
        <dbReference type="EMBL" id="MFB9761946.1"/>
    </source>
</evidence>
<feature type="domain" description="Metallo-beta-lactamase" evidence="1">
    <location>
        <begin position="17"/>
        <end position="230"/>
    </location>
</feature>
<dbReference type="SUPFAM" id="SSF56281">
    <property type="entry name" value="Metallo-hydrolase/oxidoreductase"/>
    <property type="match status" value="1"/>
</dbReference>
<sequence>MDTIYRLEIPVPFAVETVNVFLIKGDTLTLVDTGTNTAEARLALQAGLGELGYRLSDIETVIITHHHVDHSGLLNDFSETTAIIGHPRNEPWISQNPDFLACYEQFFQDIVPQFGIPEVIAKYGPPMKRTLAYASKRSLSAAVQEGDRLDFLPEFTVIETPGHASTHIALFREQDGLMIGGDALLGHISSNPLLEPPYFGETERKKPLLEYNDTLRRLGEMPISRILPGHGSDVTQVSELVAERLKKQKARAQKVLNMLKEKPMTAFEICIQLFPTLYTKQFALTLSETVGQLDFLKYNQQILLDTSVAEWMYYAK</sequence>
<dbReference type="Proteomes" id="UP001589609">
    <property type="component" value="Unassembled WGS sequence"/>
</dbReference>
<protein>
    <submittedName>
        <fullName evidence="2">MBL fold metallo-hydrolase</fullName>
    </submittedName>
</protein>
<dbReference type="InterPro" id="IPR050662">
    <property type="entry name" value="Sec-metab_biosynth-thioest"/>
</dbReference>
<dbReference type="PANTHER" id="PTHR23131:SF4">
    <property type="entry name" value="METALLO-BETA-LACTAMASE SUPERFAMILY POTEIN"/>
    <property type="match status" value="1"/>
</dbReference>